<gene>
    <name evidence="2" type="ORF">KP509_26G070600</name>
</gene>
<feature type="region of interest" description="Disordered" evidence="1">
    <location>
        <begin position="66"/>
        <end position="93"/>
    </location>
</feature>
<comment type="caution">
    <text evidence="2">The sequence shown here is derived from an EMBL/GenBank/DDBJ whole genome shotgun (WGS) entry which is preliminary data.</text>
</comment>
<reference evidence="2" key="1">
    <citation type="submission" date="2021-08" db="EMBL/GenBank/DDBJ databases">
        <title>WGS assembly of Ceratopteris richardii.</title>
        <authorList>
            <person name="Marchant D.B."/>
            <person name="Chen G."/>
            <person name="Jenkins J."/>
            <person name="Shu S."/>
            <person name="Leebens-Mack J."/>
            <person name="Grimwood J."/>
            <person name="Schmutz J."/>
            <person name="Soltis P."/>
            <person name="Soltis D."/>
            <person name="Chen Z.-H."/>
        </authorList>
    </citation>
    <scope>NUCLEOTIDE SEQUENCE</scope>
    <source>
        <strain evidence="2">Whitten #5841</strain>
        <tissue evidence="2">Leaf</tissue>
    </source>
</reference>
<name>A0A8T2RP42_CERRI</name>
<organism evidence="2 3">
    <name type="scientific">Ceratopteris richardii</name>
    <name type="common">Triangle waterfern</name>
    <dbReference type="NCBI Taxonomy" id="49495"/>
    <lineage>
        <taxon>Eukaryota</taxon>
        <taxon>Viridiplantae</taxon>
        <taxon>Streptophyta</taxon>
        <taxon>Embryophyta</taxon>
        <taxon>Tracheophyta</taxon>
        <taxon>Polypodiopsida</taxon>
        <taxon>Polypodiidae</taxon>
        <taxon>Polypodiales</taxon>
        <taxon>Pteridineae</taxon>
        <taxon>Pteridaceae</taxon>
        <taxon>Parkerioideae</taxon>
        <taxon>Ceratopteris</taxon>
    </lineage>
</organism>
<accession>A0A8T2RP42</accession>
<evidence type="ECO:0000313" key="2">
    <source>
        <dbReference type="EMBL" id="KAH7297457.1"/>
    </source>
</evidence>
<evidence type="ECO:0000256" key="1">
    <source>
        <dbReference type="SAM" id="MobiDB-lite"/>
    </source>
</evidence>
<proteinExistence type="predicted"/>
<dbReference type="Proteomes" id="UP000825935">
    <property type="component" value="Chromosome 26"/>
</dbReference>
<keyword evidence="3" id="KW-1185">Reference proteome</keyword>
<evidence type="ECO:0000313" key="3">
    <source>
        <dbReference type="Proteomes" id="UP000825935"/>
    </source>
</evidence>
<sequence length="326" mass="36358">MRMSTRLCVSDYEEDEDSLQLQHGIRPAFLAPVWACITRCLPVSVFSSTAQDGHLLQREGTPTCSFASAQRRSNNPQVNEACGDSSTRANDSTNATNAVVHLMQTHRKPSFDALLPAKEDPLAMQSVASTDPLFGKQGDEKGDTLAIVPDSSPRAFSYLNSAPAHVSPPSPTSKNVNVRFIQIAIFDSDSGQQVRESRRSVKGNCWIRINLYPILYVRCNLCDGSPHAIIIHPRNCRFSSPLWPFDPGIHAVQQSHHSPAHSLQTEETQTVWIPPTSYCFLSFEGGVYTITKFKERSRCSKQEHYRLNMLQMLRTNHSIKDSLSAE</sequence>
<protein>
    <submittedName>
        <fullName evidence="2">Uncharacterized protein</fullName>
    </submittedName>
</protein>
<dbReference type="EMBL" id="CM035431">
    <property type="protein sequence ID" value="KAH7297457.1"/>
    <property type="molecule type" value="Genomic_DNA"/>
</dbReference>
<dbReference type="AlphaFoldDB" id="A0A8T2RP42"/>